<dbReference type="EMBL" id="AHOM02000001">
    <property type="protein sequence ID" value="EJZ44030.1"/>
    <property type="molecule type" value="Genomic_DNA"/>
</dbReference>
<name>A0ABN0HEN1_9LEPT</name>
<protein>
    <submittedName>
        <fullName evidence="2">Uncharacterized protein</fullName>
    </submittedName>
</protein>
<accession>A0ABN0HEN1</accession>
<comment type="caution">
    <text evidence="2">The sequence shown here is derived from an EMBL/GenBank/DDBJ whole genome shotgun (WGS) entry which is preliminary data.</text>
</comment>
<feature type="transmembrane region" description="Helical" evidence="1">
    <location>
        <begin position="206"/>
        <end position="225"/>
    </location>
</feature>
<organism evidence="2 3">
    <name type="scientific">Leptospira licerasiae str. MMD4847</name>
    <dbReference type="NCBI Taxonomy" id="1049971"/>
    <lineage>
        <taxon>Bacteria</taxon>
        <taxon>Pseudomonadati</taxon>
        <taxon>Spirochaetota</taxon>
        <taxon>Spirochaetia</taxon>
        <taxon>Leptospirales</taxon>
        <taxon>Leptospiraceae</taxon>
        <taxon>Leptospira</taxon>
    </lineage>
</organism>
<keyword evidence="1" id="KW-1133">Transmembrane helix</keyword>
<dbReference type="Proteomes" id="UP000018720">
    <property type="component" value="Unassembled WGS sequence"/>
</dbReference>
<keyword evidence="3" id="KW-1185">Reference proteome</keyword>
<reference evidence="2 3" key="1">
    <citation type="submission" date="2012-08" db="EMBL/GenBank/DDBJ databases">
        <authorList>
            <person name="Harkins D.M."/>
            <person name="Durkin A.S."/>
            <person name="Selengut J.D."/>
            <person name="Sanka R."/>
            <person name="DePew J."/>
            <person name="Purushe J."/>
            <person name="Matthias M.A."/>
            <person name="Vinetz J.M."/>
            <person name="Sutton G.G."/>
            <person name="Nelson W.C."/>
            <person name="Fouts D.E."/>
        </authorList>
    </citation>
    <scope>NUCLEOTIDE SEQUENCE [LARGE SCALE GENOMIC DNA]</scope>
    <source>
        <strain evidence="2 3">MMD4847</strain>
    </source>
</reference>
<proteinExistence type="predicted"/>
<sequence>MNSDFSEEERFARLQNLNLFLEERQKSSLLDRIRRLFLILTFTLMLLTLFFFFSDEGRKNFIKKSELHDSITKSIANEGDLRAIRNIYENRKLQTKSIYKVFNQNDEYYSGDVSLSKILEDIRTSLFITKVDNVSVSKIDRLIREHSERNPFDALEANQKDIFENLRMKSANNYSYIKTDVDKLASEIETKNALVNKYLNLSNNSFWVSIFALFISVVIGIYQIYQNRSSRLKLFLSTVLSQWYENIDSKALKSDKKSS</sequence>
<feature type="transmembrane region" description="Helical" evidence="1">
    <location>
        <begin position="36"/>
        <end position="54"/>
    </location>
</feature>
<keyword evidence="1" id="KW-0472">Membrane</keyword>
<evidence type="ECO:0000313" key="2">
    <source>
        <dbReference type="EMBL" id="EJZ44030.1"/>
    </source>
</evidence>
<evidence type="ECO:0000313" key="3">
    <source>
        <dbReference type="Proteomes" id="UP000018720"/>
    </source>
</evidence>
<keyword evidence="1" id="KW-0812">Transmembrane</keyword>
<gene>
    <name evidence="2" type="ORF">LEP1GSC178_2020</name>
</gene>
<evidence type="ECO:0000256" key="1">
    <source>
        <dbReference type="SAM" id="Phobius"/>
    </source>
</evidence>
<dbReference type="RefSeq" id="WP_008589196.1">
    <property type="nucleotide sequence ID" value="NZ_AHOM02000001.1"/>
</dbReference>